<dbReference type="GO" id="GO:0047617">
    <property type="term" value="F:fatty acyl-CoA hydrolase activity"/>
    <property type="evidence" value="ECO:0007669"/>
    <property type="project" value="InterPro"/>
</dbReference>
<evidence type="ECO:0000256" key="1">
    <source>
        <dbReference type="ARBA" id="ARBA00008324"/>
    </source>
</evidence>
<dbReference type="AlphaFoldDB" id="A0A9P8ADR0"/>
<dbReference type="RefSeq" id="XP_043014506.1">
    <property type="nucleotide sequence ID" value="XM_043145807.1"/>
</dbReference>
<dbReference type="PANTHER" id="PTHR21660:SF1">
    <property type="entry name" value="ACYL-COENZYME A THIOESTERASE 13"/>
    <property type="match status" value="1"/>
</dbReference>
<dbReference type="GeneID" id="66069088"/>
<evidence type="ECO:0000259" key="3">
    <source>
        <dbReference type="Pfam" id="PF03061"/>
    </source>
</evidence>
<dbReference type="SUPFAM" id="SSF54637">
    <property type="entry name" value="Thioesterase/thiol ester dehydrase-isomerase"/>
    <property type="match status" value="1"/>
</dbReference>
<dbReference type="Pfam" id="PF03061">
    <property type="entry name" value="4HBT"/>
    <property type="match status" value="1"/>
</dbReference>
<keyword evidence="5" id="KW-1185">Reference proteome</keyword>
<evidence type="ECO:0000313" key="5">
    <source>
        <dbReference type="Proteomes" id="UP001049176"/>
    </source>
</evidence>
<dbReference type="KEGG" id="more:E1B28_000012"/>
<dbReference type="InterPro" id="IPR039298">
    <property type="entry name" value="ACOT13"/>
</dbReference>
<keyword evidence="2" id="KW-0378">Hydrolase</keyword>
<gene>
    <name evidence="4" type="ORF">E1B28_000012</name>
</gene>
<dbReference type="PANTHER" id="PTHR21660">
    <property type="entry name" value="THIOESTERASE SUPERFAMILY MEMBER-RELATED"/>
    <property type="match status" value="1"/>
</dbReference>
<dbReference type="OrthoDB" id="2831072at2759"/>
<comment type="caution">
    <text evidence="4">The sequence shown here is derived from an EMBL/GenBank/DDBJ whole genome shotgun (WGS) entry which is preliminary data.</text>
</comment>
<evidence type="ECO:0000313" key="4">
    <source>
        <dbReference type="EMBL" id="KAG7098036.1"/>
    </source>
</evidence>
<feature type="domain" description="Thioesterase" evidence="3">
    <location>
        <begin position="93"/>
        <end position="169"/>
    </location>
</feature>
<dbReference type="EMBL" id="CM032181">
    <property type="protein sequence ID" value="KAG7098036.1"/>
    <property type="molecule type" value="Genomic_DNA"/>
</dbReference>
<comment type="similarity">
    <text evidence="1">Belongs to the thioesterase PaaI family.</text>
</comment>
<evidence type="ECO:0000256" key="2">
    <source>
        <dbReference type="ARBA" id="ARBA00022801"/>
    </source>
</evidence>
<sequence>MFNNSPMNDDFMIAAIEGNAADDIKRILADPRKLFLTQVDGKWKSTGYSMEIFRRLQVNEIWFEEHQEEPSKYVSKVVCELQVEPDMANNEHYMHGACGAYLTDMCSNIVFLAHGMATNNPTPSVSQQINTIYHSPASVGDRLRIVSTTMSVGERTMTARIEIWNATRHRLVVSGLHTKMSPSTFSKKSRL</sequence>
<name>A0A9P8ADR0_9AGAR</name>
<dbReference type="InterPro" id="IPR029069">
    <property type="entry name" value="HotDog_dom_sf"/>
</dbReference>
<dbReference type="InterPro" id="IPR006683">
    <property type="entry name" value="Thioestr_dom"/>
</dbReference>
<dbReference type="Gene3D" id="3.10.129.10">
    <property type="entry name" value="Hotdog Thioesterase"/>
    <property type="match status" value="1"/>
</dbReference>
<protein>
    <recommendedName>
        <fullName evidence="3">Thioesterase domain-containing protein</fullName>
    </recommendedName>
</protein>
<proteinExistence type="inferred from homology"/>
<dbReference type="CDD" id="cd03440">
    <property type="entry name" value="hot_dog"/>
    <property type="match status" value="1"/>
</dbReference>
<dbReference type="Proteomes" id="UP001049176">
    <property type="component" value="Chromosome 1"/>
</dbReference>
<accession>A0A9P8ADR0</accession>
<organism evidence="4 5">
    <name type="scientific">Marasmius oreades</name>
    <name type="common">fairy-ring Marasmius</name>
    <dbReference type="NCBI Taxonomy" id="181124"/>
    <lineage>
        <taxon>Eukaryota</taxon>
        <taxon>Fungi</taxon>
        <taxon>Dikarya</taxon>
        <taxon>Basidiomycota</taxon>
        <taxon>Agaricomycotina</taxon>
        <taxon>Agaricomycetes</taxon>
        <taxon>Agaricomycetidae</taxon>
        <taxon>Agaricales</taxon>
        <taxon>Marasmiineae</taxon>
        <taxon>Marasmiaceae</taxon>
        <taxon>Marasmius</taxon>
    </lineage>
</organism>
<reference evidence="4" key="1">
    <citation type="journal article" date="2021" name="Genome Biol. Evol.">
        <title>The assembled and annotated genome of the fairy-ring fungus Marasmius oreades.</title>
        <authorList>
            <person name="Hiltunen M."/>
            <person name="Ament-Velasquez S.L."/>
            <person name="Johannesson H."/>
        </authorList>
    </citation>
    <scope>NUCLEOTIDE SEQUENCE</scope>
    <source>
        <strain evidence="4">03SP1</strain>
    </source>
</reference>